<gene>
    <name evidence="2" type="ORF">CLV60_116184</name>
</gene>
<dbReference type="SMART" id="SM00860">
    <property type="entry name" value="SMI1_KNR4"/>
    <property type="match status" value="1"/>
</dbReference>
<organism evidence="2 3">
    <name type="scientific">Dyadobacter jiangsuensis</name>
    <dbReference type="NCBI Taxonomy" id="1591085"/>
    <lineage>
        <taxon>Bacteria</taxon>
        <taxon>Pseudomonadati</taxon>
        <taxon>Bacteroidota</taxon>
        <taxon>Cytophagia</taxon>
        <taxon>Cytophagales</taxon>
        <taxon>Spirosomataceae</taxon>
        <taxon>Dyadobacter</taxon>
    </lineage>
</organism>
<comment type="caution">
    <text evidence="2">The sequence shown here is derived from an EMBL/GenBank/DDBJ whole genome shotgun (WGS) entry which is preliminary data.</text>
</comment>
<dbReference type="InterPro" id="IPR037883">
    <property type="entry name" value="Knr4/Smi1-like_sf"/>
</dbReference>
<dbReference type="AlphaFoldDB" id="A0A2P8FPJ6"/>
<dbReference type="Pfam" id="PF09346">
    <property type="entry name" value="SMI1_KNR4"/>
    <property type="match status" value="1"/>
</dbReference>
<keyword evidence="3" id="KW-1185">Reference proteome</keyword>
<dbReference type="RefSeq" id="WP_106598737.1">
    <property type="nucleotide sequence ID" value="NZ_PYAS01000016.1"/>
</dbReference>
<dbReference type="OrthoDB" id="6989522at2"/>
<dbReference type="InterPro" id="IPR018958">
    <property type="entry name" value="Knr4/Smi1-like_dom"/>
</dbReference>
<evidence type="ECO:0000313" key="3">
    <source>
        <dbReference type="Proteomes" id="UP000241964"/>
    </source>
</evidence>
<dbReference type="Proteomes" id="UP000241964">
    <property type="component" value="Unassembled WGS sequence"/>
</dbReference>
<dbReference type="Gene3D" id="3.40.1580.10">
    <property type="entry name" value="SMI1/KNR4-like"/>
    <property type="match status" value="1"/>
</dbReference>
<name>A0A2P8FPJ6_9BACT</name>
<sequence length="149" mass="17076">MEFLKKFDSIPSSRIDAFEEKHGFKLPTDYYEFLSTHNGGYPSLDKFEISDSQGADVLDVFHGLDVQSRFCNLDYLLDNYPDKFLKKMIPIAHDPGGNYICLNVNEGDSFGHVYFYDHEISNEGVDGGLTSDNLYLISRSFSEFLLKIY</sequence>
<evidence type="ECO:0000313" key="2">
    <source>
        <dbReference type="EMBL" id="PSL23627.1"/>
    </source>
</evidence>
<evidence type="ECO:0000259" key="1">
    <source>
        <dbReference type="SMART" id="SM00860"/>
    </source>
</evidence>
<reference evidence="2 3" key="1">
    <citation type="submission" date="2018-03" db="EMBL/GenBank/DDBJ databases">
        <title>Genomic Encyclopedia of Archaeal and Bacterial Type Strains, Phase II (KMG-II): from individual species to whole genera.</title>
        <authorList>
            <person name="Goeker M."/>
        </authorList>
    </citation>
    <scope>NUCLEOTIDE SEQUENCE [LARGE SCALE GENOMIC DNA]</scope>
    <source>
        <strain evidence="2 3">DSM 29057</strain>
    </source>
</reference>
<feature type="domain" description="Knr4/Smi1-like" evidence="1">
    <location>
        <begin position="9"/>
        <end position="147"/>
    </location>
</feature>
<proteinExistence type="predicted"/>
<dbReference type="EMBL" id="PYAS01000016">
    <property type="protein sequence ID" value="PSL23627.1"/>
    <property type="molecule type" value="Genomic_DNA"/>
</dbReference>
<accession>A0A2P8FPJ6</accession>
<protein>
    <submittedName>
        <fullName evidence="2">SUKH superfamily protein</fullName>
    </submittedName>
</protein>
<dbReference type="SUPFAM" id="SSF160631">
    <property type="entry name" value="SMI1/KNR4-like"/>
    <property type="match status" value="1"/>
</dbReference>